<proteinExistence type="inferred from homology"/>
<keyword evidence="8" id="KW-0862">Zinc</keyword>
<evidence type="ECO:0000256" key="2">
    <source>
        <dbReference type="ARBA" id="ARBA00005988"/>
    </source>
</evidence>
<evidence type="ECO:0000256" key="4">
    <source>
        <dbReference type="ARBA" id="ARBA00022670"/>
    </source>
</evidence>
<dbReference type="Gene3D" id="3.40.630.10">
    <property type="entry name" value="Zn peptidases"/>
    <property type="match status" value="1"/>
</dbReference>
<dbReference type="Proteomes" id="UP000015102">
    <property type="component" value="Unassembled WGS sequence"/>
</dbReference>
<evidence type="ECO:0000256" key="1">
    <source>
        <dbReference type="ARBA" id="ARBA00001947"/>
    </source>
</evidence>
<evidence type="ECO:0000313" key="14">
    <source>
        <dbReference type="Proteomes" id="UP000015102"/>
    </source>
</evidence>
<evidence type="ECO:0000259" key="12">
    <source>
        <dbReference type="PROSITE" id="PS52035"/>
    </source>
</evidence>
<evidence type="ECO:0000256" key="8">
    <source>
        <dbReference type="ARBA" id="ARBA00022833"/>
    </source>
</evidence>
<dbReference type="PANTHER" id="PTHR11705:SF140">
    <property type="entry name" value="FI02848P-RELATED"/>
    <property type="match status" value="1"/>
</dbReference>
<name>T1GI09_MEGSC</name>
<keyword evidence="5" id="KW-0479">Metal-binding</keyword>
<evidence type="ECO:0000256" key="3">
    <source>
        <dbReference type="ARBA" id="ARBA00022645"/>
    </source>
</evidence>
<sequence>MPMDNRMWRKTRQPHGDECVGTDPNRNSGFMFGFDGTSANPCSETFKGPYPFSEPEVAVLRDALLSLKGKIDFYLTLHSHGSYIIYPWGYAEIDAPNVDELETVAQAGYNAIFAHSGRKYKVGNSAKLMYPAAGASDDYAYAEAEARISYTMELPSGGKDGFDPPPKDIKEYVEESWVGIVAMAEKVIEIY</sequence>
<dbReference type="SUPFAM" id="SSF53187">
    <property type="entry name" value="Zn-dependent exopeptidases"/>
    <property type="match status" value="1"/>
</dbReference>
<comment type="cofactor">
    <cofactor evidence="1">
        <name>Zn(2+)</name>
        <dbReference type="ChEBI" id="CHEBI:29105"/>
    </cofactor>
</comment>
<dbReference type="OMA" id="TPRERYF"/>
<feature type="region of interest" description="Disordered" evidence="11">
    <location>
        <begin position="1"/>
        <end position="22"/>
    </location>
</feature>
<keyword evidence="7" id="KW-0378">Hydrolase</keyword>
<accession>T1GI09</accession>
<protein>
    <recommendedName>
        <fullName evidence="12">Peptidase M14 domain-containing protein</fullName>
    </recommendedName>
</protein>
<evidence type="ECO:0000256" key="5">
    <source>
        <dbReference type="ARBA" id="ARBA00022723"/>
    </source>
</evidence>
<dbReference type="Pfam" id="PF00246">
    <property type="entry name" value="Peptidase_M14"/>
    <property type="match status" value="1"/>
</dbReference>
<keyword evidence="3" id="KW-0121">Carboxypeptidase</keyword>
<dbReference type="GO" id="GO:0005615">
    <property type="term" value="C:extracellular space"/>
    <property type="evidence" value="ECO:0007669"/>
    <property type="project" value="TreeGrafter"/>
</dbReference>
<dbReference type="InterPro" id="IPR000834">
    <property type="entry name" value="Peptidase_M14"/>
</dbReference>
<reference evidence="14" key="1">
    <citation type="submission" date="2013-02" db="EMBL/GenBank/DDBJ databases">
        <authorList>
            <person name="Hughes D."/>
        </authorList>
    </citation>
    <scope>NUCLEOTIDE SEQUENCE</scope>
    <source>
        <strain>Durham</strain>
        <strain evidence="14">NC isolate 2 -- Noor lab</strain>
    </source>
</reference>
<dbReference type="GO" id="GO:0006508">
    <property type="term" value="P:proteolysis"/>
    <property type="evidence" value="ECO:0007669"/>
    <property type="project" value="UniProtKB-KW"/>
</dbReference>
<keyword evidence="4" id="KW-0645">Protease</keyword>
<dbReference type="EMBL" id="CAQQ02389714">
    <property type="status" value="NOT_ANNOTATED_CDS"/>
    <property type="molecule type" value="Genomic_DNA"/>
</dbReference>
<dbReference type="STRING" id="36166.T1GI09"/>
<dbReference type="GO" id="GO:0004181">
    <property type="term" value="F:metallocarboxypeptidase activity"/>
    <property type="evidence" value="ECO:0007669"/>
    <property type="project" value="InterPro"/>
</dbReference>
<keyword evidence="6" id="KW-0732">Signal</keyword>
<dbReference type="FunFam" id="3.40.630.10:FF:000084">
    <property type="entry name" value="Carboxypeptidase B2"/>
    <property type="match status" value="1"/>
</dbReference>
<feature type="domain" description="Peptidase M14" evidence="12">
    <location>
        <begin position="1"/>
        <end position="187"/>
    </location>
</feature>
<dbReference type="PANTHER" id="PTHR11705">
    <property type="entry name" value="PROTEASE FAMILY M14 CARBOXYPEPTIDASE A,B"/>
    <property type="match status" value="1"/>
</dbReference>
<evidence type="ECO:0000256" key="9">
    <source>
        <dbReference type="ARBA" id="ARBA00023049"/>
    </source>
</evidence>
<evidence type="ECO:0000256" key="6">
    <source>
        <dbReference type="ARBA" id="ARBA00022729"/>
    </source>
</evidence>
<evidence type="ECO:0000256" key="7">
    <source>
        <dbReference type="ARBA" id="ARBA00022801"/>
    </source>
</evidence>
<dbReference type="GO" id="GO:0008270">
    <property type="term" value="F:zinc ion binding"/>
    <property type="evidence" value="ECO:0007669"/>
    <property type="project" value="InterPro"/>
</dbReference>
<organism evidence="13 14">
    <name type="scientific">Megaselia scalaris</name>
    <name type="common">Humpbacked fly</name>
    <name type="synonym">Phora scalaris</name>
    <dbReference type="NCBI Taxonomy" id="36166"/>
    <lineage>
        <taxon>Eukaryota</taxon>
        <taxon>Metazoa</taxon>
        <taxon>Ecdysozoa</taxon>
        <taxon>Arthropoda</taxon>
        <taxon>Hexapoda</taxon>
        <taxon>Insecta</taxon>
        <taxon>Pterygota</taxon>
        <taxon>Neoptera</taxon>
        <taxon>Endopterygota</taxon>
        <taxon>Diptera</taxon>
        <taxon>Brachycera</taxon>
        <taxon>Muscomorpha</taxon>
        <taxon>Platypezoidea</taxon>
        <taxon>Phoridae</taxon>
        <taxon>Megaseliini</taxon>
        <taxon>Megaselia</taxon>
    </lineage>
</organism>
<dbReference type="HOGENOM" id="CLU_019326_4_2_1"/>
<reference evidence="13" key="2">
    <citation type="submission" date="2015-06" db="UniProtKB">
        <authorList>
            <consortium name="EnsemblMetazoa"/>
        </authorList>
    </citation>
    <scope>IDENTIFICATION</scope>
</reference>
<keyword evidence="9" id="KW-0482">Metalloprotease</keyword>
<comment type="similarity">
    <text evidence="2 10">Belongs to the peptidase M14 family.</text>
</comment>
<dbReference type="EnsemblMetazoa" id="MESCA003076-RA">
    <property type="protein sequence ID" value="MESCA003076-PA"/>
    <property type="gene ID" value="MESCA003076"/>
</dbReference>
<evidence type="ECO:0000313" key="13">
    <source>
        <dbReference type="EnsemblMetazoa" id="MESCA003076-PA"/>
    </source>
</evidence>
<dbReference type="AlphaFoldDB" id="T1GI09"/>
<dbReference type="SMART" id="SM00631">
    <property type="entry name" value="Zn_pept"/>
    <property type="match status" value="1"/>
</dbReference>
<keyword evidence="14" id="KW-1185">Reference proteome</keyword>
<evidence type="ECO:0000256" key="10">
    <source>
        <dbReference type="PROSITE-ProRule" id="PRU01379"/>
    </source>
</evidence>
<feature type="active site" description="Proton donor/acceptor" evidence="10">
    <location>
        <position position="153"/>
    </location>
</feature>
<evidence type="ECO:0000256" key="11">
    <source>
        <dbReference type="SAM" id="MobiDB-lite"/>
    </source>
</evidence>
<dbReference type="PROSITE" id="PS52035">
    <property type="entry name" value="PEPTIDASE_M14"/>
    <property type="match status" value="1"/>
</dbReference>